<dbReference type="OMA" id="KEFGCIG"/>
<dbReference type="AlphaFoldDB" id="A0A1S3YHS5"/>
<reference evidence="2" key="1">
    <citation type="submission" date="2025-08" db="UniProtKB">
        <authorList>
            <consortium name="RefSeq"/>
        </authorList>
    </citation>
    <scope>IDENTIFICATION</scope>
</reference>
<proteinExistence type="predicted"/>
<dbReference type="InterPro" id="IPR043502">
    <property type="entry name" value="DNA/RNA_pol_sf"/>
</dbReference>
<protein>
    <submittedName>
        <fullName evidence="2">Uncharacterized mitochondrial protein AtMg00810-like</fullName>
    </submittedName>
</protein>
<dbReference type="Pfam" id="PF07727">
    <property type="entry name" value="RVT_2"/>
    <property type="match status" value="1"/>
</dbReference>
<dbReference type="SUPFAM" id="SSF56672">
    <property type="entry name" value="DNA/RNA polymerases"/>
    <property type="match status" value="1"/>
</dbReference>
<evidence type="ECO:0000313" key="2">
    <source>
        <dbReference type="RefSeq" id="XP_016451670.1"/>
    </source>
</evidence>
<dbReference type="OrthoDB" id="1301315at2759"/>
<name>A0A1S3YHS5_TOBAC</name>
<accession>A0A1S3YHS5</accession>
<dbReference type="PaxDb" id="4097-A0A1S3YHS5"/>
<dbReference type="RefSeq" id="XP_016451670.1">
    <property type="nucleotide sequence ID" value="XM_016596184.1"/>
</dbReference>
<gene>
    <name evidence="2" type="primary">LOC107776307</name>
</gene>
<dbReference type="KEGG" id="nta:107776307"/>
<dbReference type="InterPro" id="IPR013103">
    <property type="entry name" value="RVT_2"/>
</dbReference>
<organism evidence="2">
    <name type="scientific">Nicotiana tabacum</name>
    <name type="common">Common tobacco</name>
    <dbReference type="NCBI Taxonomy" id="4097"/>
    <lineage>
        <taxon>Eukaryota</taxon>
        <taxon>Viridiplantae</taxon>
        <taxon>Streptophyta</taxon>
        <taxon>Embryophyta</taxon>
        <taxon>Tracheophyta</taxon>
        <taxon>Spermatophyta</taxon>
        <taxon>Magnoliopsida</taxon>
        <taxon>eudicotyledons</taxon>
        <taxon>Gunneridae</taxon>
        <taxon>Pentapetalae</taxon>
        <taxon>asterids</taxon>
        <taxon>lamiids</taxon>
        <taxon>Solanales</taxon>
        <taxon>Solanaceae</taxon>
        <taxon>Nicotianoideae</taxon>
        <taxon>Nicotianeae</taxon>
        <taxon>Nicotiana</taxon>
    </lineage>
</organism>
<sequence>MEVPLELVVERPGLVCKLNKSLYRIKQASKQTVAEGSVVFVAVYLDDVLVTGTHLQEIESLKDFLHNTFKKKDLGRLHYFRGIEVQYTDKGVLMSQKNFTMDLLKEFGCIGCPPMTSPLDSSVKLKVDERALLTDPSN</sequence>
<evidence type="ECO:0000259" key="1">
    <source>
        <dbReference type="Pfam" id="PF07727"/>
    </source>
</evidence>
<feature type="domain" description="Reverse transcriptase Ty1/copia-type" evidence="1">
    <location>
        <begin position="36"/>
        <end position="119"/>
    </location>
</feature>
<dbReference type="STRING" id="4097.A0A1S3YHS5"/>